<dbReference type="Pfam" id="PF00501">
    <property type="entry name" value="AMP-binding"/>
    <property type="match status" value="1"/>
</dbReference>
<feature type="region of interest" description="Disordered" evidence="1">
    <location>
        <begin position="542"/>
        <end position="574"/>
    </location>
</feature>
<dbReference type="SUPFAM" id="SSF47336">
    <property type="entry name" value="ACP-like"/>
    <property type="match status" value="1"/>
</dbReference>
<feature type="transmembrane region" description="Helical" evidence="2">
    <location>
        <begin position="809"/>
        <end position="830"/>
    </location>
</feature>
<dbReference type="Pfam" id="PF01757">
    <property type="entry name" value="Acyl_transf_3"/>
    <property type="match status" value="1"/>
</dbReference>
<keyword evidence="2" id="KW-0472">Membrane</keyword>
<dbReference type="PROSITE" id="PS00455">
    <property type="entry name" value="AMP_BINDING"/>
    <property type="match status" value="1"/>
</dbReference>
<feature type="transmembrane region" description="Helical" evidence="2">
    <location>
        <begin position="842"/>
        <end position="861"/>
    </location>
</feature>
<feature type="transmembrane region" description="Helical" evidence="2">
    <location>
        <begin position="684"/>
        <end position="705"/>
    </location>
</feature>
<organism evidence="5 6">
    <name type="scientific">Rhodoglobus aureus</name>
    <dbReference type="NCBI Taxonomy" id="191497"/>
    <lineage>
        <taxon>Bacteria</taxon>
        <taxon>Bacillati</taxon>
        <taxon>Actinomycetota</taxon>
        <taxon>Actinomycetes</taxon>
        <taxon>Micrococcales</taxon>
        <taxon>Microbacteriaceae</taxon>
        <taxon>Rhodoglobus</taxon>
    </lineage>
</organism>
<dbReference type="Gene3D" id="3.40.50.12780">
    <property type="entry name" value="N-terminal domain of ligase-like"/>
    <property type="match status" value="1"/>
</dbReference>
<feature type="transmembrane region" description="Helical" evidence="2">
    <location>
        <begin position="771"/>
        <end position="789"/>
    </location>
</feature>
<evidence type="ECO:0000259" key="4">
    <source>
        <dbReference type="Pfam" id="PF01757"/>
    </source>
</evidence>
<dbReference type="PANTHER" id="PTHR43767:SF1">
    <property type="entry name" value="NONRIBOSOMAL PEPTIDE SYNTHASE PES1 (EUROFUNG)-RELATED"/>
    <property type="match status" value="1"/>
</dbReference>
<accession>A0ABP4GDI5</accession>
<gene>
    <name evidence="5" type="ORF">GCM10009655_21630</name>
</gene>
<reference evidence="6" key="1">
    <citation type="journal article" date="2019" name="Int. J. Syst. Evol. Microbiol.">
        <title>The Global Catalogue of Microorganisms (GCM) 10K type strain sequencing project: providing services to taxonomists for standard genome sequencing and annotation.</title>
        <authorList>
            <consortium name="The Broad Institute Genomics Platform"/>
            <consortium name="The Broad Institute Genome Sequencing Center for Infectious Disease"/>
            <person name="Wu L."/>
            <person name="Ma J."/>
        </authorList>
    </citation>
    <scope>NUCLEOTIDE SEQUENCE [LARGE SCALE GENOMIC DNA]</scope>
    <source>
        <strain evidence="6">JCM 12762</strain>
    </source>
</reference>
<dbReference type="PANTHER" id="PTHR43767">
    <property type="entry name" value="LONG-CHAIN-FATTY-ACID--COA LIGASE"/>
    <property type="match status" value="1"/>
</dbReference>
<keyword evidence="2" id="KW-0812">Transmembrane</keyword>
<dbReference type="InterPro" id="IPR042099">
    <property type="entry name" value="ANL_N_sf"/>
</dbReference>
<feature type="transmembrane region" description="Helical" evidence="2">
    <location>
        <begin position="717"/>
        <end position="740"/>
    </location>
</feature>
<feature type="transmembrane region" description="Helical" evidence="2">
    <location>
        <begin position="637"/>
        <end position="664"/>
    </location>
</feature>
<dbReference type="RefSeq" id="WP_343925760.1">
    <property type="nucleotide sequence ID" value="NZ_BAAAKW010000034.1"/>
</dbReference>
<feature type="domain" description="Acyltransferase 3" evidence="4">
    <location>
        <begin position="587"/>
        <end position="855"/>
    </location>
</feature>
<evidence type="ECO:0000313" key="5">
    <source>
        <dbReference type="EMBL" id="GAA1221743.1"/>
    </source>
</evidence>
<feature type="transmembrane region" description="Helical" evidence="2">
    <location>
        <begin position="586"/>
        <end position="616"/>
    </location>
</feature>
<dbReference type="InterPro" id="IPR020845">
    <property type="entry name" value="AMP-binding_CS"/>
</dbReference>
<dbReference type="InterPro" id="IPR002656">
    <property type="entry name" value="Acyl_transf_3_dom"/>
</dbReference>
<dbReference type="Proteomes" id="UP001500943">
    <property type="component" value="Unassembled WGS sequence"/>
</dbReference>
<evidence type="ECO:0000256" key="2">
    <source>
        <dbReference type="SAM" id="Phobius"/>
    </source>
</evidence>
<evidence type="ECO:0000256" key="1">
    <source>
        <dbReference type="SAM" id="MobiDB-lite"/>
    </source>
</evidence>
<sequence>MTVQTEFAALSLSRGAPHHIALVTDDGELTYDDIRGRVEARRDELGSTRRLVMIEAAMTVEPVITYLASLEAGHPVLLVEPASTTNEHASRARIESLVSRFDPDVIAAAEGDNWGLNEARTGTRHELHPDLAMLATTSGSTGSPKVVRLSRDNLLSNASAISQYLELDPADRAMTTLPLHYCYGLSVLNSHLFSGASVRLSSRSVLDSELWNDFEEAQATSFAGVPHTFELLEKTDFATRDLASLRYITQAGGRLDPERARRFIQLGHHRGFDFITMYGQTEATARMAYVPSDLAETAIGTIGIPIPGGQFRIDAPAGSEVGELVYSGPNVMMGYGEQPADLALGTTSHELFTGDLARQRNDGLYEIVGRSNRFTKIFGLRIDLDHVEHLFESSGIDVKAVSSDEKLILFVTAAGQDSVVAEHAASQWGLPAHAVEVHFIAEVPRTSSGKTDTVALLRYASDSTAGANPAIDDVVSAETLRTRIAYLLGTPHAVISDSFAGLGGDSLSFVEVSIHLEELLGTLPRAWPTMSMIELAARAARPQPPLSVGPDSSSGAEAPETVPRQAHAKLATRRPRQRLPRIEVPILLRALAIILIVATHADLIFVQGGSHLLLVIAGYNLARFQLANQSHRLRTRAMLAGVAAVAIPAITWIGIVGVVTGSYATATVFLGNNFVGSAQWTPQWHFWFLEAMLWSMLAVVALFAVPAVRRWERRWPFAFALAVLALTLIVRTVVVGGIRAEGTEKYAVVTVAWCIALGWVIARITTKTQRLIVSALAILCVVGFFGQPLREAIVIGGVLVLLWLTSLPIPRWLVGVVSALAGASFFIYLIHWQIYPGIETHSPLLATVTSLIAGVVAWKAYTFSLGRGRALLKRASSAAPRTR</sequence>
<comment type="caution">
    <text evidence="5">The sequence shown here is derived from an EMBL/GenBank/DDBJ whole genome shotgun (WGS) entry which is preliminary data.</text>
</comment>
<proteinExistence type="predicted"/>
<name>A0ABP4GDI5_9MICO</name>
<keyword evidence="2" id="KW-1133">Transmembrane helix</keyword>
<dbReference type="InterPro" id="IPR000873">
    <property type="entry name" value="AMP-dep_synth/lig_dom"/>
</dbReference>
<feature type="transmembrane region" description="Helical" evidence="2">
    <location>
        <begin position="746"/>
        <end position="764"/>
    </location>
</feature>
<feature type="domain" description="AMP-dependent synthetase/ligase" evidence="3">
    <location>
        <begin position="15"/>
        <end position="335"/>
    </location>
</feature>
<dbReference type="SUPFAM" id="SSF56801">
    <property type="entry name" value="Acetyl-CoA synthetase-like"/>
    <property type="match status" value="1"/>
</dbReference>
<keyword evidence="6" id="KW-1185">Reference proteome</keyword>
<evidence type="ECO:0000259" key="3">
    <source>
        <dbReference type="Pfam" id="PF00501"/>
    </source>
</evidence>
<dbReference type="InterPro" id="IPR050237">
    <property type="entry name" value="ATP-dep_AMP-bd_enzyme"/>
</dbReference>
<evidence type="ECO:0000313" key="6">
    <source>
        <dbReference type="Proteomes" id="UP001500943"/>
    </source>
</evidence>
<dbReference type="InterPro" id="IPR036736">
    <property type="entry name" value="ACP-like_sf"/>
</dbReference>
<protein>
    <submittedName>
        <fullName evidence="5">AMP-binding protein</fullName>
    </submittedName>
</protein>
<dbReference type="EMBL" id="BAAAKW010000034">
    <property type="protein sequence ID" value="GAA1221743.1"/>
    <property type="molecule type" value="Genomic_DNA"/>
</dbReference>